<comment type="caution">
    <text evidence="1">The sequence shown here is derived from an EMBL/GenBank/DDBJ whole genome shotgun (WGS) entry which is preliminary data.</text>
</comment>
<accession>A0ABT3P616</accession>
<proteinExistence type="predicted"/>
<organism evidence="1 2">
    <name type="scientific">Alteromonas aquimaris</name>
    <dbReference type="NCBI Taxonomy" id="2998417"/>
    <lineage>
        <taxon>Bacteria</taxon>
        <taxon>Pseudomonadati</taxon>
        <taxon>Pseudomonadota</taxon>
        <taxon>Gammaproteobacteria</taxon>
        <taxon>Alteromonadales</taxon>
        <taxon>Alteromonadaceae</taxon>
        <taxon>Alteromonas/Salinimonas group</taxon>
        <taxon>Alteromonas</taxon>
    </lineage>
</organism>
<dbReference type="RefSeq" id="WP_265616910.1">
    <property type="nucleotide sequence ID" value="NZ_JAPFRD010000009.1"/>
</dbReference>
<gene>
    <name evidence="1" type="ORF">OPS25_06895</name>
</gene>
<dbReference type="Proteomes" id="UP001142810">
    <property type="component" value="Unassembled WGS sequence"/>
</dbReference>
<keyword evidence="2" id="KW-1185">Reference proteome</keyword>
<evidence type="ECO:0000313" key="2">
    <source>
        <dbReference type="Proteomes" id="UP001142810"/>
    </source>
</evidence>
<sequence>MNIQIVLIIIAILLVPTFVLAKNNDQNGIPSQMEEIIRQQELINEKLDQLLASDSGSCTLEQFINNEECDDVPVVTTVSYCIDQGNEIGAEMAYGLALKTELSAGAGWDIGPTIGLQIGAEMPTVPAFPIILPAPLSMPVGVIFGPPLPTEGSITGGANMSRGHSTCLEIPITLSVELLNELRELSADANDAFQRRISNLLQYARNVVDRRENLQCVEDSFDGILREAIQSESDNRVGFLKDEYISSLLQCSDLPKSLANIFENPDDLFNKIPEVQTSDLADYQLWLNVMNELDNLNVNRVNSLPSAQSIKNVICAALPSTQVGVRRWRSEYCD</sequence>
<dbReference type="EMBL" id="JAPFRD010000009">
    <property type="protein sequence ID" value="MCW8108218.1"/>
    <property type="molecule type" value="Genomic_DNA"/>
</dbReference>
<name>A0ABT3P616_9ALTE</name>
<evidence type="ECO:0000313" key="1">
    <source>
        <dbReference type="EMBL" id="MCW8108218.1"/>
    </source>
</evidence>
<reference evidence="1" key="1">
    <citation type="submission" date="2022-11" db="EMBL/GenBank/DDBJ databases">
        <title>Alteromonas sp. nov., isolated from sea water of the Qingdao.</title>
        <authorList>
            <person name="Wang Q."/>
        </authorList>
    </citation>
    <scope>NUCLEOTIDE SEQUENCE</scope>
    <source>
        <strain evidence="1">ASW11-7</strain>
    </source>
</reference>
<protein>
    <submittedName>
        <fullName evidence="1">Uncharacterized protein</fullName>
    </submittedName>
</protein>